<accession>A0A2S6H7U5</accession>
<feature type="compositionally biased region" description="Basic and acidic residues" evidence="1">
    <location>
        <begin position="1"/>
        <end position="11"/>
    </location>
</feature>
<gene>
    <name evidence="2" type="ORF">B0F88_1019</name>
</gene>
<dbReference type="EMBL" id="PTIY01000001">
    <property type="protein sequence ID" value="PPK73483.1"/>
    <property type="molecule type" value="Genomic_DNA"/>
</dbReference>
<reference evidence="2 3" key="1">
    <citation type="submission" date="2018-02" db="EMBL/GenBank/DDBJ databases">
        <title>Subsurface microbial communities from deep shales in Ohio and West Virginia, USA.</title>
        <authorList>
            <person name="Wrighton K."/>
        </authorList>
    </citation>
    <scope>NUCLEOTIDE SEQUENCE [LARGE SCALE GENOMIC DNA]</scope>
    <source>
        <strain evidence="2 3">OWC-G53F</strain>
    </source>
</reference>
<feature type="region of interest" description="Disordered" evidence="1">
    <location>
        <begin position="1"/>
        <end position="27"/>
    </location>
</feature>
<organism evidence="2 3">
    <name type="scientific">Methylobacter tundripaludum</name>
    <dbReference type="NCBI Taxonomy" id="173365"/>
    <lineage>
        <taxon>Bacteria</taxon>
        <taxon>Pseudomonadati</taxon>
        <taxon>Pseudomonadota</taxon>
        <taxon>Gammaproteobacteria</taxon>
        <taxon>Methylococcales</taxon>
        <taxon>Methylococcaceae</taxon>
        <taxon>Methylobacter</taxon>
    </lineage>
</organism>
<feature type="compositionally biased region" description="Polar residues" evidence="1">
    <location>
        <begin position="17"/>
        <end position="27"/>
    </location>
</feature>
<sequence length="60" mass="6744">MVSRGEIEDSQLHALKNSGTGSGVTRSKASFKKNGYWRFNRQDSAGSRTTLFPTDREGHW</sequence>
<comment type="caution">
    <text evidence="2">The sequence shown here is derived from an EMBL/GenBank/DDBJ whole genome shotgun (WGS) entry which is preliminary data.</text>
</comment>
<dbReference type="Proteomes" id="UP000238071">
    <property type="component" value="Unassembled WGS sequence"/>
</dbReference>
<dbReference type="AlphaFoldDB" id="A0A2S6H7U5"/>
<evidence type="ECO:0000256" key="1">
    <source>
        <dbReference type="SAM" id="MobiDB-lite"/>
    </source>
</evidence>
<name>A0A2S6H7U5_9GAMM</name>
<keyword evidence="3" id="KW-1185">Reference proteome</keyword>
<protein>
    <submittedName>
        <fullName evidence="2">Uncharacterized protein</fullName>
    </submittedName>
</protein>
<proteinExistence type="predicted"/>
<evidence type="ECO:0000313" key="2">
    <source>
        <dbReference type="EMBL" id="PPK73483.1"/>
    </source>
</evidence>
<evidence type="ECO:0000313" key="3">
    <source>
        <dbReference type="Proteomes" id="UP000238071"/>
    </source>
</evidence>